<name>A0A7W9NFZ4_9PSEU</name>
<feature type="transmembrane region" description="Helical" evidence="2">
    <location>
        <begin position="85"/>
        <end position="104"/>
    </location>
</feature>
<proteinExistence type="predicted"/>
<keyword evidence="2" id="KW-0812">Transmembrane</keyword>
<organism evidence="3 4">
    <name type="scientific">Kutzneria kofuensis</name>
    <dbReference type="NCBI Taxonomy" id="103725"/>
    <lineage>
        <taxon>Bacteria</taxon>
        <taxon>Bacillati</taxon>
        <taxon>Actinomycetota</taxon>
        <taxon>Actinomycetes</taxon>
        <taxon>Pseudonocardiales</taxon>
        <taxon>Pseudonocardiaceae</taxon>
        <taxon>Kutzneria</taxon>
    </lineage>
</organism>
<evidence type="ECO:0000313" key="3">
    <source>
        <dbReference type="EMBL" id="MBB5891009.1"/>
    </source>
</evidence>
<feature type="compositionally biased region" description="Low complexity" evidence="1">
    <location>
        <begin position="203"/>
        <end position="229"/>
    </location>
</feature>
<dbReference type="AlphaFoldDB" id="A0A7W9NFZ4"/>
<gene>
    <name evidence="3" type="ORF">BJ998_002205</name>
</gene>
<reference evidence="3 4" key="1">
    <citation type="submission" date="2020-08" db="EMBL/GenBank/DDBJ databases">
        <title>Sequencing the genomes of 1000 actinobacteria strains.</title>
        <authorList>
            <person name="Klenk H.-P."/>
        </authorList>
    </citation>
    <scope>NUCLEOTIDE SEQUENCE [LARGE SCALE GENOMIC DNA]</scope>
    <source>
        <strain evidence="3 4">DSM 43851</strain>
    </source>
</reference>
<evidence type="ECO:0000313" key="4">
    <source>
        <dbReference type="Proteomes" id="UP000585638"/>
    </source>
</evidence>
<keyword evidence="4" id="KW-1185">Reference proteome</keyword>
<feature type="region of interest" description="Disordered" evidence="1">
    <location>
        <begin position="191"/>
        <end position="242"/>
    </location>
</feature>
<keyword evidence="2" id="KW-0472">Membrane</keyword>
<evidence type="ECO:0000256" key="2">
    <source>
        <dbReference type="SAM" id="Phobius"/>
    </source>
</evidence>
<comment type="caution">
    <text evidence="3">The sequence shown here is derived from an EMBL/GenBank/DDBJ whole genome shotgun (WGS) entry which is preliminary data.</text>
</comment>
<feature type="transmembrane region" description="Helical" evidence="2">
    <location>
        <begin position="125"/>
        <end position="142"/>
    </location>
</feature>
<dbReference type="RefSeq" id="WP_184860838.1">
    <property type="nucleotide sequence ID" value="NZ_BAAAWY010000038.1"/>
</dbReference>
<accession>A0A7W9NFZ4</accession>
<protein>
    <submittedName>
        <fullName evidence="3">Uncharacterized protein</fullName>
    </submittedName>
</protein>
<dbReference type="Proteomes" id="UP000585638">
    <property type="component" value="Unassembled WGS sequence"/>
</dbReference>
<sequence>MNDKDNTDQPAESKWITRLRKKVTEAEQAHGLMLNPYARATSLRAARKSITRCMWLFLGLGIAFNASGVQATLAGNRDMADPQWWAYWLLEPALGGLLITVLRWEAKMHEERKDISGDEYRAARRLKWLLMAFTLTASVLASRQPGGALWEIDPGQLLVHVLFPVVTYLVAEVMPLMMASFADVIADAEPTDPAPTPAPGPATPVTAASSTVVVEPTPQPHPQEQQPTTAQSGTQSPVPAPVLDEATPANIRAQVEALHAEIAPTGRAVTVTDLIERLRYPESYARKILIAPVAATNGHH</sequence>
<feature type="transmembrane region" description="Helical" evidence="2">
    <location>
        <begin position="53"/>
        <end position="73"/>
    </location>
</feature>
<evidence type="ECO:0000256" key="1">
    <source>
        <dbReference type="SAM" id="MobiDB-lite"/>
    </source>
</evidence>
<dbReference type="EMBL" id="JACHIR010000001">
    <property type="protein sequence ID" value="MBB5891009.1"/>
    <property type="molecule type" value="Genomic_DNA"/>
</dbReference>
<feature type="transmembrane region" description="Helical" evidence="2">
    <location>
        <begin position="154"/>
        <end position="171"/>
    </location>
</feature>
<keyword evidence="2" id="KW-1133">Transmembrane helix</keyword>
<feature type="compositionally biased region" description="Pro residues" evidence="1">
    <location>
        <begin position="192"/>
        <end position="202"/>
    </location>
</feature>